<name>A0ABW5AZK7_9FLAO</name>
<evidence type="ECO:0000313" key="1">
    <source>
        <dbReference type="EMBL" id="MFD2188005.1"/>
    </source>
</evidence>
<dbReference type="RefSeq" id="WP_378321009.1">
    <property type="nucleotide sequence ID" value="NZ_JBHUHY010000015.1"/>
</dbReference>
<sequence>MKKISVTFLLVAFQITIGQNINGNWALIVSNNSPVGMEVLVLEIANEQINTYDFDSLLFSNKVRIDTLNRLVTPAIGEKISAFKYTLKDSLTLTQHVKYQSNEIGNWKTTFWDYAKLLPTQVNYSIDSVLTKTYENIYPKSLIYPYNNIKFKEVLCNEQTQEIIGLNNCPRYRIKKIFSTYFIVYLWKKDQREWAIPIKEINKDHLLVYGVAGKKGFVKVHEIKEVKNESKVHIPDD</sequence>
<reference evidence="2" key="1">
    <citation type="journal article" date="2019" name="Int. J. Syst. Evol. Microbiol.">
        <title>The Global Catalogue of Microorganisms (GCM) 10K type strain sequencing project: providing services to taxonomists for standard genome sequencing and annotation.</title>
        <authorList>
            <consortium name="The Broad Institute Genomics Platform"/>
            <consortium name="The Broad Institute Genome Sequencing Center for Infectious Disease"/>
            <person name="Wu L."/>
            <person name="Ma J."/>
        </authorList>
    </citation>
    <scope>NUCLEOTIDE SEQUENCE [LARGE SCALE GENOMIC DNA]</scope>
    <source>
        <strain evidence="2">DT92</strain>
    </source>
</reference>
<keyword evidence="2" id="KW-1185">Reference proteome</keyword>
<evidence type="ECO:0000313" key="2">
    <source>
        <dbReference type="Proteomes" id="UP001597344"/>
    </source>
</evidence>
<comment type="caution">
    <text evidence="1">The sequence shown here is derived from an EMBL/GenBank/DDBJ whole genome shotgun (WGS) entry which is preliminary data.</text>
</comment>
<proteinExistence type="predicted"/>
<dbReference type="EMBL" id="JBHUHY010000015">
    <property type="protein sequence ID" value="MFD2188005.1"/>
    <property type="molecule type" value="Genomic_DNA"/>
</dbReference>
<accession>A0ABW5AZK7</accession>
<organism evidence="1 2">
    <name type="scientific">Aquimarina celericrescens</name>
    <dbReference type="NCBI Taxonomy" id="1964542"/>
    <lineage>
        <taxon>Bacteria</taxon>
        <taxon>Pseudomonadati</taxon>
        <taxon>Bacteroidota</taxon>
        <taxon>Flavobacteriia</taxon>
        <taxon>Flavobacteriales</taxon>
        <taxon>Flavobacteriaceae</taxon>
        <taxon>Aquimarina</taxon>
    </lineage>
</organism>
<protein>
    <recommendedName>
        <fullName evidence="3">DUF3108 domain-containing protein</fullName>
    </recommendedName>
</protein>
<gene>
    <name evidence="1" type="ORF">ACFSJT_14480</name>
</gene>
<evidence type="ECO:0008006" key="3">
    <source>
        <dbReference type="Google" id="ProtNLM"/>
    </source>
</evidence>
<dbReference type="Proteomes" id="UP001597344">
    <property type="component" value="Unassembled WGS sequence"/>
</dbReference>